<sequence>MPVESTCPRTSCLRSAPPRSSSTRTWRAARAAPRATPPASATCPADYYSDMEDPAQEEPQTCRPAGESALSQKRPCTEIESEAECLSSRDRERNTTCCWRHGGHAEHGKAPCAPFGWSGMRHAPDRCAQALQASFRPPECRPLCHQPWAEELEQKSVLMEGCERCVVGEECPTCQLTCEGDFEVLAGRAGKTSCTESNRNFTLPTCACPPEKAELCARELLQCDRLSQKKRGKYGKVVGCDECDPGDDCKCEITCKSTDALVGGNSPRCEKVPLVLKSKKACRDIVDEDECLASKDSGEAKEHCCFQASSSGGLCVARSEAAGEVRCAVDLMGKWTNLPKCKPKCVNSFAGLPGVRHERCDDCVVGQECGCNVTCAEGWEHYGGAEGTKRCTGRGTFERAPACGKPEEPPECPSPDASPAVAPTWAIFATNVECADYVKEAATTLGGCQAACEGYGALAFWESGRCDCCRGDRVRRPQAGVRPPSTDVYVKGPLQSSGCSGCRAGESCPGCSVGCAPAHALVAQGSSRGGHPRCVAGSIDRESAVCESARAEADCLAMEQDGQPCCWDGTTCLRKGSSMIHSMVNLQCAPMRQATWQDLPTCTPVCYNDFQEADNVVVTGCDQCTPGDERCPCTVECEEGFALIGQAAPRRGCSADSPKMGPAPVCIQAEPLKCPSPDVRADSWGDRLLGLSWRDGLSMVGCDCGPDTEPCECDIRCSAGYRLMSGTEGEKECVIKDASGLLQERPCSKVKQQDECLRSVWKGEQCCWWAGIFGRGTCGLTSDNFVEKALTWRVGNPWKCTQTQVAEWDDLPVCHHKCDPSKLALGDRLNAVGCDDCTANQGDCQCRITCKDGLGDRDGDAGVLRELTCKGNDLKAYWANDQDLHLLYGKCKDECPPLHSQGGTLNLERCPTNGILMEWDKCLVSCRSGNNIQRVGGARDNNWVKCGRARLPPHGLEIPHSDFPVCAPMCDVPDNQYRKLDISRCSSRCAGGTDCNCYVRCTGAQSGGGASGDKRCRLFPGNDTADAWAAWVDADRELEDRVSFTLTVDVSSEQKKRRSVSEWESVMKRAISEALGYTVLPSDVSVALVWPASTLRVHAKVYSGASGKQVEASVKGAQLQDVVAVALGRSGPSEVTGFAVEGVKLEPAQQGWNQLPQCLPPITIEVVSAKTNRGLMGATISIYPEEDRTPGTETLTAETDRIGKAKLATEGRFYRVSMEKYASAVGFFDRSTCGSSQASCNFKVAISPELPGEELADEDCSFVGRGPNDPGFLFRAVLTWDAKPKDLDIWARSLDCARDIWQRYGCNPDAMDCQKLFRDETKLARHEHCVVRRSSSVKKVANQLPQWAHWFSRKVDHLNLDRSRPWSEKNYIKLDVDERNGYGPETVTFANVPPGTYQIVVDTYGGMDKDIRLGNPVVTLYFGKSSVPFICKIDSSCTRSSMMWNVVNIVVEEVKRNATSETYRIRLKDRLQSMEDIHLMDMTTDPHFSPRHGYNSRYLKNVCYGTCEPSNGGFSGPKGKPYDSCVERLDPCDIPDNEKTDCGYVGTRLDECDTDRCCWKEVHGKVDHRGYSAVPWCFRPK</sequence>
<dbReference type="EMBL" id="CAUYUJ010009903">
    <property type="protein sequence ID" value="CAK0828003.1"/>
    <property type="molecule type" value="Genomic_DNA"/>
</dbReference>
<dbReference type="Pfam" id="PF00088">
    <property type="entry name" value="Trefoil"/>
    <property type="match status" value="1"/>
</dbReference>
<dbReference type="CDD" id="cd00111">
    <property type="entry name" value="Trefoil"/>
    <property type="match status" value="1"/>
</dbReference>
<keyword evidence="1 2" id="KW-1015">Disulfide bond</keyword>
<name>A0ABN9SC70_9DINO</name>
<organism evidence="5 6">
    <name type="scientific">Prorocentrum cordatum</name>
    <dbReference type="NCBI Taxonomy" id="2364126"/>
    <lineage>
        <taxon>Eukaryota</taxon>
        <taxon>Sar</taxon>
        <taxon>Alveolata</taxon>
        <taxon>Dinophyceae</taxon>
        <taxon>Prorocentrales</taxon>
        <taxon>Prorocentraceae</taxon>
        <taxon>Prorocentrum</taxon>
    </lineage>
</organism>
<keyword evidence="6" id="KW-1185">Reference proteome</keyword>
<evidence type="ECO:0000313" key="5">
    <source>
        <dbReference type="EMBL" id="CAK0828003.1"/>
    </source>
</evidence>
<evidence type="ECO:0000256" key="3">
    <source>
        <dbReference type="SAM" id="MobiDB-lite"/>
    </source>
</evidence>
<dbReference type="InterPro" id="IPR000519">
    <property type="entry name" value="P_trefoil_dom"/>
</dbReference>
<dbReference type="Gene3D" id="4.10.110.10">
    <property type="entry name" value="Spasmolytic Protein, domain 1"/>
    <property type="match status" value="1"/>
</dbReference>
<accession>A0ABN9SC70</accession>
<dbReference type="InterPro" id="IPR044913">
    <property type="entry name" value="P_trefoil_dom_sf"/>
</dbReference>
<feature type="disulfide bond" evidence="2">
    <location>
        <begin position="1542"/>
        <end position="1557"/>
    </location>
</feature>
<evidence type="ECO:0000259" key="4">
    <source>
        <dbReference type="PROSITE" id="PS51448"/>
    </source>
</evidence>
<reference evidence="5" key="1">
    <citation type="submission" date="2023-10" db="EMBL/GenBank/DDBJ databases">
        <authorList>
            <person name="Chen Y."/>
            <person name="Shah S."/>
            <person name="Dougan E. K."/>
            <person name="Thang M."/>
            <person name="Chan C."/>
        </authorList>
    </citation>
    <scope>NUCLEOTIDE SEQUENCE [LARGE SCALE GENOMIC DNA]</scope>
</reference>
<dbReference type="SUPFAM" id="SSF57492">
    <property type="entry name" value="Trefoil"/>
    <property type="match status" value="1"/>
</dbReference>
<dbReference type="Proteomes" id="UP001189429">
    <property type="component" value="Unassembled WGS sequence"/>
</dbReference>
<protein>
    <recommendedName>
        <fullName evidence="4">P-type domain-containing protein</fullName>
    </recommendedName>
</protein>
<feature type="disulfide bond" evidence="2">
    <location>
        <begin position="1532"/>
        <end position="1558"/>
    </location>
</feature>
<comment type="caution">
    <text evidence="5">The sequence shown here is derived from an EMBL/GenBank/DDBJ whole genome shotgun (WGS) entry which is preliminary data.</text>
</comment>
<evidence type="ECO:0000313" key="6">
    <source>
        <dbReference type="Proteomes" id="UP001189429"/>
    </source>
</evidence>
<gene>
    <name evidence="5" type="ORF">PCOR1329_LOCUS27375</name>
</gene>
<evidence type="ECO:0000256" key="2">
    <source>
        <dbReference type="PROSITE-ProRule" id="PRU00779"/>
    </source>
</evidence>
<dbReference type="PROSITE" id="PS51448">
    <property type="entry name" value="P_TREFOIL_2"/>
    <property type="match status" value="1"/>
</dbReference>
<feature type="compositionally biased region" description="Low complexity" evidence="3">
    <location>
        <begin position="14"/>
        <end position="45"/>
    </location>
</feature>
<feature type="domain" description="P-type" evidence="4">
    <location>
        <begin position="1530"/>
        <end position="1581"/>
    </location>
</feature>
<proteinExistence type="predicted"/>
<feature type="region of interest" description="Disordered" evidence="3">
    <location>
        <begin position="1"/>
        <end position="67"/>
    </location>
</feature>
<evidence type="ECO:0000256" key="1">
    <source>
        <dbReference type="ARBA" id="ARBA00023157"/>
    </source>
</evidence>
<comment type="caution">
    <text evidence="2">Lacks conserved residue(s) required for the propagation of feature annotation.</text>
</comment>